<dbReference type="GO" id="GO:0006275">
    <property type="term" value="P:regulation of DNA replication"/>
    <property type="evidence" value="ECO:0007669"/>
    <property type="project" value="UniProtKB-UniRule"/>
</dbReference>
<keyword evidence="2 4" id="KW-0235">DNA replication</keyword>
<evidence type="ECO:0000256" key="4">
    <source>
        <dbReference type="HAMAP-Rule" id="MF_00317"/>
    </source>
</evidence>
<reference evidence="9" key="1">
    <citation type="journal article" date="2014" name="Genome Biol. Evol.">
        <title>Pangenome evidence for extensive interdomain horizontal transfer affecting lineage core and shell genes in uncultured planktonic thaumarchaeota and euryarchaeota.</title>
        <authorList>
            <person name="Deschamps P."/>
            <person name="Zivanovic Y."/>
            <person name="Moreira D."/>
            <person name="Rodriguez-Valera F."/>
            <person name="Lopez-Garcia P."/>
        </authorList>
    </citation>
    <scope>NUCLEOTIDE SEQUENCE</scope>
</reference>
<evidence type="ECO:0000259" key="8">
    <source>
        <dbReference type="Pfam" id="PF02747"/>
    </source>
</evidence>
<dbReference type="Pfam" id="PF02747">
    <property type="entry name" value="PCNA_C"/>
    <property type="match status" value="1"/>
</dbReference>
<dbReference type="PANTHER" id="PTHR11352">
    <property type="entry name" value="PROLIFERATING CELL NUCLEAR ANTIGEN"/>
    <property type="match status" value="1"/>
</dbReference>
<sequence>MMNITARQETFRMVVDILSTLVEEARFNFEDDKLVVRVVDPSHVAMIQMEVDSAAFESYEVTESVLGLELSKISKLVQLAGAGDLIVIDYNDSVGKVEFRVGEIERTIRPLDRQNMQEPKVPELDTDISVSLSGAKFARALKAAEQVGDLVTFSIDQTRFSVNVTGESDAVNVSYDAGELQELNCDNPVKSQYSLQYLLPLAKRIESTVDKVTARFGENYPLRLEFEFADGGANVVYFLAPRVEGDA</sequence>
<dbReference type="InterPro" id="IPR000730">
    <property type="entry name" value="Pr_cel_nuc_antig"/>
</dbReference>
<dbReference type="HAMAP" id="MF_00317">
    <property type="entry name" value="DNApol_clamp_arch"/>
    <property type="match status" value="1"/>
</dbReference>
<comment type="subunit">
    <text evidence="4">Homotrimer. The subunits circularize to form a toroid; DNA passes through its center. Replication factor C (RFC) is required to load the toroid on the DNA.</text>
</comment>
<dbReference type="PRINTS" id="PR00339">
    <property type="entry name" value="PCNACYCLIN"/>
</dbReference>
<gene>
    <name evidence="9" type="primary">PCNA</name>
    <name evidence="4" type="synonym">pcn</name>
</gene>
<comment type="function">
    <text evidence="6">Sliding clamp subunit. Responsible for tethering the catalytic subunit of DNA polymerase to DNA during high-speed replication.</text>
</comment>
<name>A0A075GH18_9EURY</name>
<evidence type="ECO:0000256" key="3">
    <source>
        <dbReference type="ARBA" id="ARBA00023125"/>
    </source>
</evidence>
<evidence type="ECO:0000256" key="1">
    <source>
        <dbReference type="ARBA" id="ARBA00010462"/>
    </source>
</evidence>
<dbReference type="Gene3D" id="3.70.10.10">
    <property type="match status" value="1"/>
</dbReference>
<evidence type="ECO:0000259" key="7">
    <source>
        <dbReference type="Pfam" id="PF00705"/>
    </source>
</evidence>
<dbReference type="GO" id="GO:0030337">
    <property type="term" value="F:DNA polymerase processivity factor activity"/>
    <property type="evidence" value="ECO:0007669"/>
    <property type="project" value="UniProtKB-UniRule"/>
</dbReference>
<comment type="function">
    <text evidence="4">Sliding clamp subunit that acts as a moving platform for DNA processing. Responsible for tethering the catalytic subunit of DNA polymerase and other proteins to DNA during high-speed replication.</text>
</comment>
<proteinExistence type="inferred from homology"/>
<dbReference type="PANTHER" id="PTHR11352:SF0">
    <property type="entry name" value="PROLIFERATING CELL NUCLEAR ANTIGEN"/>
    <property type="match status" value="1"/>
</dbReference>
<evidence type="ECO:0000256" key="2">
    <source>
        <dbReference type="ARBA" id="ARBA00022705"/>
    </source>
</evidence>
<dbReference type="EMBL" id="KF900650">
    <property type="protein sequence ID" value="AIF02445.1"/>
    <property type="molecule type" value="Genomic_DNA"/>
</dbReference>
<dbReference type="AlphaFoldDB" id="A0A075GH18"/>
<evidence type="ECO:0000313" key="9">
    <source>
        <dbReference type="EMBL" id="AIF02445.1"/>
    </source>
</evidence>
<dbReference type="GO" id="GO:0006272">
    <property type="term" value="P:leading strand elongation"/>
    <property type="evidence" value="ECO:0007669"/>
    <property type="project" value="TreeGrafter"/>
</dbReference>
<dbReference type="NCBIfam" id="NF002222">
    <property type="entry name" value="PRK01115.1-5"/>
    <property type="match status" value="1"/>
</dbReference>
<evidence type="ECO:0000256" key="6">
    <source>
        <dbReference type="RuleBase" id="RU003673"/>
    </source>
</evidence>
<evidence type="ECO:0000256" key="5">
    <source>
        <dbReference type="RuleBase" id="RU003671"/>
    </source>
</evidence>
<dbReference type="InterPro" id="IPR022649">
    <property type="entry name" value="Pr_cel_nuc_antig_C"/>
</dbReference>
<dbReference type="InterPro" id="IPR022648">
    <property type="entry name" value="Pr_cel_nuc_antig_N"/>
</dbReference>
<organism evidence="9">
    <name type="scientific">uncultured marine group II/III euryarchaeote KM3_157_B03</name>
    <dbReference type="NCBI Taxonomy" id="1457902"/>
    <lineage>
        <taxon>Archaea</taxon>
        <taxon>Methanobacteriati</taxon>
        <taxon>Methanobacteriota</taxon>
        <taxon>environmental samples</taxon>
    </lineage>
</organism>
<protein>
    <recommendedName>
        <fullName evidence="4">DNA polymerase sliding clamp</fullName>
    </recommendedName>
    <alternativeName>
        <fullName evidence="4">Proliferating cell nuclear antigen homolog</fullName>
        <shortName evidence="4">PCNA</shortName>
    </alternativeName>
</protein>
<dbReference type="SUPFAM" id="SSF55979">
    <property type="entry name" value="DNA clamp"/>
    <property type="match status" value="2"/>
</dbReference>
<dbReference type="CDD" id="cd00577">
    <property type="entry name" value="PCNA"/>
    <property type="match status" value="1"/>
</dbReference>
<dbReference type="GO" id="GO:0003677">
    <property type="term" value="F:DNA binding"/>
    <property type="evidence" value="ECO:0007669"/>
    <property type="project" value="UniProtKB-UniRule"/>
</dbReference>
<feature type="domain" description="Proliferating cell nuclear antigen PCNA C-terminal" evidence="8">
    <location>
        <begin position="120"/>
        <end position="241"/>
    </location>
</feature>
<comment type="similarity">
    <text evidence="1 4 5">Belongs to the PCNA family.</text>
</comment>
<feature type="domain" description="Proliferating cell nuclear antigen PCNA N-terminal" evidence="7">
    <location>
        <begin position="11"/>
        <end position="100"/>
    </location>
</feature>
<keyword evidence="3 4" id="KW-0238">DNA-binding</keyword>
<accession>A0A075GH18</accession>
<dbReference type="Pfam" id="PF00705">
    <property type="entry name" value="PCNA_N"/>
    <property type="match status" value="1"/>
</dbReference>
<dbReference type="InterPro" id="IPR046938">
    <property type="entry name" value="DNA_clamp_sf"/>
</dbReference>